<evidence type="ECO:0000259" key="1">
    <source>
        <dbReference type="Pfam" id="PF08241"/>
    </source>
</evidence>
<keyword evidence="2" id="KW-0489">Methyltransferase</keyword>
<evidence type="ECO:0000313" key="3">
    <source>
        <dbReference type="Proteomes" id="UP000479526"/>
    </source>
</evidence>
<dbReference type="SUPFAM" id="SSF53335">
    <property type="entry name" value="S-adenosyl-L-methionine-dependent methyltransferases"/>
    <property type="match status" value="1"/>
</dbReference>
<dbReference type="InterPro" id="IPR029063">
    <property type="entry name" value="SAM-dependent_MTases_sf"/>
</dbReference>
<dbReference type="EMBL" id="WXEW01000003">
    <property type="protein sequence ID" value="NAS22087.1"/>
    <property type="molecule type" value="Genomic_DNA"/>
</dbReference>
<comment type="caution">
    <text evidence="2">The sequence shown here is derived from an EMBL/GenBank/DDBJ whole genome shotgun (WGS) entry which is preliminary data.</text>
</comment>
<name>A0A7C9J1S4_9ACTN</name>
<feature type="domain" description="Methyltransferase type 11" evidence="1">
    <location>
        <begin position="49"/>
        <end position="141"/>
    </location>
</feature>
<protein>
    <submittedName>
        <fullName evidence="2">Methyltransferase domain-containing protein</fullName>
    </submittedName>
</protein>
<dbReference type="InterPro" id="IPR013216">
    <property type="entry name" value="Methyltransf_11"/>
</dbReference>
<reference evidence="2 3" key="1">
    <citation type="submission" date="2020-01" db="EMBL/GenBank/DDBJ databases">
        <title>Herbidospora sp. NEAU-GS84 nov., a novel actinomycete isolated from soil.</title>
        <authorList>
            <person name="Han L."/>
        </authorList>
    </citation>
    <scope>NUCLEOTIDE SEQUENCE [LARGE SCALE GENOMIC DNA]</scope>
    <source>
        <strain evidence="2 3">NEAU-GS84</strain>
    </source>
</reference>
<dbReference type="CDD" id="cd02440">
    <property type="entry name" value="AdoMet_MTases"/>
    <property type="match status" value="1"/>
</dbReference>
<dbReference type="AlphaFoldDB" id="A0A7C9J1S4"/>
<accession>A0A7C9J1S4</accession>
<keyword evidence="3" id="KW-1185">Reference proteome</keyword>
<proteinExistence type="predicted"/>
<dbReference type="Gene3D" id="3.40.50.150">
    <property type="entry name" value="Vaccinia Virus protein VP39"/>
    <property type="match status" value="1"/>
</dbReference>
<keyword evidence="2" id="KW-0808">Transferase</keyword>
<dbReference type="RefSeq" id="WP_161479507.1">
    <property type="nucleotide sequence ID" value="NZ_WXEW01000003.1"/>
</dbReference>
<dbReference type="Pfam" id="PF08241">
    <property type="entry name" value="Methyltransf_11"/>
    <property type="match status" value="1"/>
</dbReference>
<dbReference type="Proteomes" id="UP000479526">
    <property type="component" value="Unassembled WGS sequence"/>
</dbReference>
<evidence type="ECO:0000313" key="2">
    <source>
        <dbReference type="EMBL" id="NAS22087.1"/>
    </source>
</evidence>
<dbReference type="GO" id="GO:0008757">
    <property type="term" value="F:S-adenosylmethionine-dependent methyltransferase activity"/>
    <property type="evidence" value="ECO:0007669"/>
    <property type="project" value="InterPro"/>
</dbReference>
<gene>
    <name evidence="2" type="ORF">GT755_10370</name>
</gene>
<dbReference type="GO" id="GO:0032259">
    <property type="term" value="P:methylation"/>
    <property type="evidence" value="ECO:0007669"/>
    <property type="project" value="UniProtKB-KW"/>
</dbReference>
<sequence length="209" mass="24099">MKQPHQWQDNQVVDVGPAEFASRMYREQTELRRYLRGLRGKGAMPRICDIGAGYGRISPVLQEFSPHVVAFERQKEFVLKGKALHPDVDFRHVNSLAHLPAEDEEFSFALTFTVLQHLADHNVVEAIREIRRVILPLGHVLLCEESDGDYVSGSYDDPEGLFTIGRSVETYQEWMEGFDLIETSPRPVEITYNRTDVGHFMLFRKHARM</sequence>
<organism evidence="2 3">
    <name type="scientific">Herbidospora solisilvae</name>
    <dbReference type="NCBI Taxonomy" id="2696284"/>
    <lineage>
        <taxon>Bacteria</taxon>
        <taxon>Bacillati</taxon>
        <taxon>Actinomycetota</taxon>
        <taxon>Actinomycetes</taxon>
        <taxon>Streptosporangiales</taxon>
        <taxon>Streptosporangiaceae</taxon>
        <taxon>Herbidospora</taxon>
    </lineage>
</organism>